<dbReference type="PANTHER" id="PTHR10122:SF0">
    <property type="entry name" value="CYTOCHROME C OXIDASE SUBUNIT 5B, ISOFORM A-RELATED"/>
    <property type="match status" value="1"/>
</dbReference>
<evidence type="ECO:0000256" key="4">
    <source>
        <dbReference type="PIRSR" id="PIRSR602124-2"/>
    </source>
</evidence>
<dbReference type="GO" id="GO:0005740">
    <property type="term" value="C:mitochondrial envelope"/>
    <property type="evidence" value="ECO:0007669"/>
    <property type="project" value="InterPro"/>
</dbReference>
<dbReference type="Gramene" id="QL02p022487:mrna">
    <property type="protein sequence ID" value="QL02p022487:mrna"/>
    <property type="gene ID" value="QL02p022487"/>
</dbReference>
<keyword evidence="6" id="KW-1185">Reference proteome</keyword>
<evidence type="ECO:0000313" key="5">
    <source>
        <dbReference type="EnsemblPlants" id="QL02p022487:mrna"/>
    </source>
</evidence>
<evidence type="ECO:0008006" key="7">
    <source>
        <dbReference type="Google" id="ProtNLM"/>
    </source>
</evidence>
<keyword evidence="1 4" id="KW-0479">Metal-binding</keyword>
<organism evidence="5 6">
    <name type="scientific">Quercus lobata</name>
    <name type="common">Valley oak</name>
    <dbReference type="NCBI Taxonomy" id="97700"/>
    <lineage>
        <taxon>Eukaryota</taxon>
        <taxon>Viridiplantae</taxon>
        <taxon>Streptophyta</taxon>
        <taxon>Embryophyta</taxon>
        <taxon>Tracheophyta</taxon>
        <taxon>Spermatophyta</taxon>
        <taxon>Magnoliopsida</taxon>
        <taxon>eudicotyledons</taxon>
        <taxon>Gunneridae</taxon>
        <taxon>Pentapetalae</taxon>
        <taxon>rosids</taxon>
        <taxon>fabids</taxon>
        <taxon>Fagales</taxon>
        <taxon>Fagaceae</taxon>
        <taxon>Quercus</taxon>
    </lineage>
</organism>
<dbReference type="CDD" id="cd00924">
    <property type="entry name" value="Cyt_c_Oxidase_Vb"/>
    <property type="match status" value="1"/>
</dbReference>
<dbReference type="InParanoid" id="A0A7N2KU50"/>
<dbReference type="GO" id="GO:0006123">
    <property type="term" value="P:mitochondrial electron transport, cytochrome c to oxygen"/>
    <property type="evidence" value="ECO:0007669"/>
    <property type="project" value="InterPro"/>
</dbReference>
<dbReference type="RefSeq" id="XP_030951456.1">
    <property type="nucleotide sequence ID" value="XM_031095596.1"/>
</dbReference>
<reference evidence="6" key="1">
    <citation type="journal article" date="2016" name="G3 (Bethesda)">
        <title>First Draft Assembly and Annotation of the Genome of a California Endemic Oak Quercus lobata Nee (Fagaceae).</title>
        <authorList>
            <person name="Sork V.L."/>
            <person name="Fitz-Gibbon S.T."/>
            <person name="Puiu D."/>
            <person name="Crepeau M."/>
            <person name="Gugger P.F."/>
            <person name="Sherman R."/>
            <person name="Stevens K."/>
            <person name="Langley C.H."/>
            <person name="Pellegrini M."/>
            <person name="Salzberg S.L."/>
        </authorList>
    </citation>
    <scope>NUCLEOTIDE SEQUENCE [LARGE SCALE GENOMIC DNA]</scope>
    <source>
        <strain evidence="6">cv. SW786</strain>
    </source>
</reference>
<accession>A0A7N2KU50</accession>
<protein>
    <recommendedName>
        <fullName evidence="7">Cytochrome c oxidase subunit Vb</fullName>
    </recommendedName>
</protein>
<dbReference type="SUPFAM" id="SSF57802">
    <property type="entry name" value="Rubredoxin-like"/>
    <property type="match status" value="1"/>
</dbReference>
<dbReference type="PROSITE" id="PS51359">
    <property type="entry name" value="COX5B_2"/>
    <property type="match status" value="1"/>
</dbReference>
<dbReference type="FunFam" id="2.60.11.10:FF:000002">
    <property type="entry name" value="Cytochrome c oxidase subunit Vb"/>
    <property type="match status" value="1"/>
</dbReference>
<dbReference type="AlphaFoldDB" id="A0A7N2KU50"/>
<evidence type="ECO:0000313" key="6">
    <source>
        <dbReference type="Proteomes" id="UP000594261"/>
    </source>
</evidence>
<comment type="similarity">
    <text evidence="3">Belongs to the cytochrome c oxidase subunit 5B (TC 3.D.4.11) family.</text>
</comment>
<evidence type="ECO:0000256" key="1">
    <source>
        <dbReference type="ARBA" id="ARBA00022723"/>
    </source>
</evidence>
<proteinExistence type="inferred from homology"/>
<feature type="binding site" evidence="4">
    <location>
        <position position="154"/>
    </location>
    <ligand>
        <name>Zn(2+)</name>
        <dbReference type="ChEBI" id="CHEBI:29105"/>
    </ligand>
</feature>
<dbReference type="Proteomes" id="UP000594261">
    <property type="component" value="Chromosome 2"/>
</dbReference>
<sequence length="181" mass="19760">MIDQAAWYLENKMWRRAVSSSSTTPQLLLRKLSPPSSAPSLTIVRSLTTTTSSATTPPHSHTLFSAPLSGNTLKKVEDVMPIATGHEREELEAALQGRNVLEINYPVGPFGTKDSPAIVKSVFDKRIVGCPGGEGEDEHDVVWFWLEKGKPHECPVCSQYFKLEVVGPGGPPDGHGDDHHH</sequence>
<keyword evidence="2 4" id="KW-0862">Zinc</keyword>
<evidence type="ECO:0000256" key="3">
    <source>
        <dbReference type="ARBA" id="ARBA00061018"/>
    </source>
</evidence>
<feature type="binding site" evidence="4">
    <location>
        <position position="139"/>
    </location>
    <ligand>
        <name>Zn(2+)</name>
        <dbReference type="ChEBI" id="CHEBI:29105"/>
    </ligand>
</feature>
<dbReference type="EnsemblPlants" id="QL02p022487:mrna">
    <property type="protein sequence ID" value="QL02p022487:mrna"/>
    <property type="gene ID" value="QL02p022487"/>
</dbReference>
<dbReference type="OMA" id="YLENKMW"/>
<evidence type="ECO:0000256" key="2">
    <source>
        <dbReference type="ARBA" id="ARBA00022833"/>
    </source>
</evidence>
<dbReference type="Gene3D" id="2.60.11.10">
    <property type="entry name" value="Cytochrome c oxidase, subunit Vb"/>
    <property type="match status" value="1"/>
</dbReference>
<dbReference type="GO" id="GO:0046872">
    <property type="term" value="F:metal ion binding"/>
    <property type="evidence" value="ECO:0007669"/>
    <property type="project" value="UniProtKB-KW"/>
</dbReference>
<gene>
    <name evidence="5" type="primary">LOC115974988</name>
</gene>
<dbReference type="InterPro" id="IPR036972">
    <property type="entry name" value="Cyt_c_oxidase_su5b_sf"/>
</dbReference>
<name>A0A7N2KU50_QUELO</name>
<dbReference type="InterPro" id="IPR002124">
    <property type="entry name" value="Cyt_c_oxidase_su5b"/>
</dbReference>
<reference evidence="5" key="2">
    <citation type="submission" date="2021-01" db="UniProtKB">
        <authorList>
            <consortium name="EnsemblPlants"/>
        </authorList>
    </citation>
    <scope>IDENTIFICATION</scope>
</reference>
<dbReference type="Pfam" id="PF01215">
    <property type="entry name" value="COX5B"/>
    <property type="match status" value="1"/>
</dbReference>
<dbReference type="PANTHER" id="PTHR10122">
    <property type="entry name" value="CYTOCHROME C OXIDASE SUBUNIT 5B, MITOCHONDRIAL"/>
    <property type="match status" value="1"/>
</dbReference>
<dbReference type="GeneID" id="115974988"/>
<feature type="binding site" evidence="4">
    <location>
        <position position="157"/>
    </location>
    <ligand>
        <name>Zn(2+)</name>
        <dbReference type="ChEBI" id="CHEBI:29105"/>
    </ligand>
</feature>
<feature type="binding site" evidence="4">
    <location>
        <position position="130"/>
    </location>
    <ligand>
        <name>Zn(2+)</name>
        <dbReference type="ChEBI" id="CHEBI:29105"/>
    </ligand>
</feature>
<dbReference type="GO" id="GO:0045277">
    <property type="term" value="C:respiratory chain complex IV"/>
    <property type="evidence" value="ECO:0007669"/>
    <property type="project" value="InterPro"/>
</dbReference>